<evidence type="ECO:0000313" key="3">
    <source>
        <dbReference type="EMBL" id="MFC0213435.1"/>
    </source>
</evidence>
<dbReference type="Pfam" id="PF04012">
    <property type="entry name" value="PspA_IM30"/>
    <property type="match status" value="1"/>
</dbReference>
<name>A0ABV6DLB6_9BACL</name>
<accession>A0ABV6DLB6</accession>
<keyword evidence="4" id="KW-1185">Reference proteome</keyword>
<gene>
    <name evidence="3" type="ORF">ACFFK0_13380</name>
</gene>
<dbReference type="InterPro" id="IPR007157">
    <property type="entry name" value="PspA_VIPP1"/>
</dbReference>
<evidence type="ECO:0000256" key="1">
    <source>
        <dbReference type="ARBA" id="ARBA00043985"/>
    </source>
</evidence>
<dbReference type="RefSeq" id="WP_377470748.1">
    <property type="nucleotide sequence ID" value="NZ_JBHLWN010000050.1"/>
</dbReference>
<dbReference type="PANTHER" id="PTHR31088">
    <property type="entry name" value="MEMBRANE-ASSOCIATED PROTEIN VIPP1, CHLOROPLASTIC"/>
    <property type="match status" value="1"/>
</dbReference>
<sequence length="244" mass="27167">MGVFSRIKDMTKASINEVLDKVEDPIVMLNQYIRDMEEEIAKAEVTVARQMATERQLKQRLDEAVRLVADREAKAAAALKNGQEAAARQALEEKLYYDEKIVEYTDLHASANQQAQELLHQLHQMKDEFYKLRNKRSELVNRAQLAKAKKQMAQVSSNNVIESGNASRGFHRMEEKIVQMEVEAEIARKPYVPAGGFAGGVSSYDAANAAKQAKIDEQLEQLKSKLGGVNSVSLNVGNDSASAE</sequence>
<reference evidence="3 4" key="1">
    <citation type="submission" date="2024-09" db="EMBL/GenBank/DDBJ databases">
        <authorList>
            <person name="Sun Q."/>
            <person name="Mori K."/>
        </authorList>
    </citation>
    <scope>NUCLEOTIDE SEQUENCE [LARGE SCALE GENOMIC DNA]</scope>
    <source>
        <strain evidence="3 4">CCM 7759</strain>
    </source>
</reference>
<organism evidence="3 4">
    <name type="scientific">Paenibacillus chartarius</name>
    <dbReference type="NCBI Taxonomy" id="747481"/>
    <lineage>
        <taxon>Bacteria</taxon>
        <taxon>Bacillati</taxon>
        <taxon>Bacillota</taxon>
        <taxon>Bacilli</taxon>
        <taxon>Bacillales</taxon>
        <taxon>Paenibacillaceae</taxon>
        <taxon>Paenibacillus</taxon>
    </lineage>
</organism>
<protein>
    <submittedName>
        <fullName evidence="3">PspA/IM30 family protein</fullName>
    </submittedName>
</protein>
<keyword evidence="2" id="KW-0175">Coiled coil</keyword>
<dbReference type="PANTHER" id="PTHR31088:SF6">
    <property type="entry name" value="PHAGE SHOCK PROTEIN A"/>
    <property type="match status" value="1"/>
</dbReference>
<feature type="coiled-coil region" evidence="2">
    <location>
        <begin position="26"/>
        <end position="53"/>
    </location>
</feature>
<dbReference type="EMBL" id="JBHLWN010000050">
    <property type="protein sequence ID" value="MFC0213435.1"/>
    <property type="molecule type" value="Genomic_DNA"/>
</dbReference>
<feature type="coiled-coil region" evidence="2">
    <location>
        <begin position="108"/>
        <end position="135"/>
    </location>
</feature>
<dbReference type="Proteomes" id="UP001589776">
    <property type="component" value="Unassembled WGS sequence"/>
</dbReference>
<proteinExistence type="inferred from homology"/>
<evidence type="ECO:0000256" key="2">
    <source>
        <dbReference type="SAM" id="Coils"/>
    </source>
</evidence>
<evidence type="ECO:0000313" key="4">
    <source>
        <dbReference type="Proteomes" id="UP001589776"/>
    </source>
</evidence>
<comment type="caution">
    <text evidence="3">The sequence shown here is derived from an EMBL/GenBank/DDBJ whole genome shotgun (WGS) entry which is preliminary data.</text>
</comment>
<comment type="similarity">
    <text evidence="1">Belongs to the PspA/Vipp/IM30 family.</text>
</comment>